<dbReference type="AlphaFoldDB" id="A0A5C6EN29"/>
<name>A0A5C6EN29_9BACT</name>
<gene>
    <name evidence="1" type="ORF">Poly51_46310</name>
</gene>
<organism evidence="1 2">
    <name type="scientific">Rubripirellula tenax</name>
    <dbReference type="NCBI Taxonomy" id="2528015"/>
    <lineage>
        <taxon>Bacteria</taxon>
        <taxon>Pseudomonadati</taxon>
        <taxon>Planctomycetota</taxon>
        <taxon>Planctomycetia</taxon>
        <taxon>Pirellulales</taxon>
        <taxon>Pirellulaceae</taxon>
        <taxon>Rubripirellula</taxon>
    </lineage>
</organism>
<keyword evidence="2" id="KW-1185">Reference proteome</keyword>
<dbReference type="EMBL" id="SJPW01000006">
    <property type="protein sequence ID" value="TWU48729.1"/>
    <property type="molecule type" value="Genomic_DNA"/>
</dbReference>
<dbReference type="Proteomes" id="UP000318288">
    <property type="component" value="Unassembled WGS sequence"/>
</dbReference>
<reference evidence="1 2" key="1">
    <citation type="submission" date="2019-02" db="EMBL/GenBank/DDBJ databases">
        <title>Deep-cultivation of Planctomycetes and their phenomic and genomic characterization uncovers novel biology.</title>
        <authorList>
            <person name="Wiegand S."/>
            <person name="Jogler M."/>
            <person name="Boedeker C."/>
            <person name="Pinto D."/>
            <person name="Vollmers J."/>
            <person name="Rivas-Marin E."/>
            <person name="Kohn T."/>
            <person name="Peeters S.H."/>
            <person name="Heuer A."/>
            <person name="Rast P."/>
            <person name="Oberbeckmann S."/>
            <person name="Bunk B."/>
            <person name="Jeske O."/>
            <person name="Meyerdierks A."/>
            <person name="Storesund J.E."/>
            <person name="Kallscheuer N."/>
            <person name="Luecker S."/>
            <person name="Lage O.M."/>
            <person name="Pohl T."/>
            <person name="Merkel B.J."/>
            <person name="Hornburger P."/>
            <person name="Mueller R.-W."/>
            <person name="Bruemmer F."/>
            <person name="Labrenz M."/>
            <person name="Spormann A.M."/>
            <person name="Op Den Camp H."/>
            <person name="Overmann J."/>
            <person name="Amann R."/>
            <person name="Jetten M.S.M."/>
            <person name="Mascher T."/>
            <person name="Medema M.H."/>
            <person name="Devos D.P."/>
            <person name="Kaster A.-K."/>
            <person name="Ovreas L."/>
            <person name="Rohde M."/>
            <person name="Galperin M.Y."/>
            <person name="Jogler C."/>
        </authorList>
    </citation>
    <scope>NUCLEOTIDE SEQUENCE [LARGE SCALE GENOMIC DNA]</scope>
    <source>
        <strain evidence="1 2">Poly51</strain>
    </source>
</reference>
<accession>A0A5C6EN29</accession>
<protein>
    <submittedName>
        <fullName evidence="1">Uncharacterized protein</fullName>
    </submittedName>
</protein>
<comment type="caution">
    <text evidence="1">The sequence shown here is derived from an EMBL/GenBank/DDBJ whole genome shotgun (WGS) entry which is preliminary data.</text>
</comment>
<sequence>MVQNLKIVVGRHSGKSWCWSCMNAETPHLGMKTQNKLSRFGD</sequence>
<proteinExistence type="predicted"/>
<evidence type="ECO:0000313" key="1">
    <source>
        <dbReference type="EMBL" id="TWU48729.1"/>
    </source>
</evidence>
<evidence type="ECO:0000313" key="2">
    <source>
        <dbReference type="Proteomes" id="UP000318288"/>
    </source>
</evidence>